<protein>
    <submittedName>
        <fullName evidence="1">Uncharacterized protein</fullName>
    </submittedName>
</protein>
<organism evidence="1 2">
    <name type="scientific">Guyanagaster necrorhizus</name>
    <dbReference type="NCBI Taxonomy" id="856835"/>
    <lineage>
        <taxon>Eukaryota</taxon>
        <taxon>Fungi</taxon>
        <taxon>Dikarya</taxon>
        <taxon>Basidiomycota</taxon>
        <taxon>Agaricomycotina</taxon>
        <taxon>Agaricomycetes</taxon>
        <taxon>Agaricomycetidae</taxon>
        <taxon>Agaricales</taxon>
        <taxon>Marasmiineae</taxon>
        <taxon>Physalacriaceae</taxon>
        <taxon>Guyanagaster</taxon>
    </lineage>
</organism>
<sequence length="149" mass="15856">MSTVLALSAAFAPGLSLGKAVRRPDVRWGSFIRTLSPIGSIEAILGKTRSSVVDSKVDCSETDLTKNVQPLKNNAAGSIQWQQTPLQPNTGGCPILKRVLTRGRLTSPLRAEVHCCAELDFLFGVPTTPVCCKGEFEPVGFSVGGCELL</sequence>
<evidence type="ECO:0000313" key="1">
    <source>
        <dbReference type="EMBL" id="KAG7451820.1"/>
    </source>
</evidence>
<proteinExistence type="predicted"/>
<keyword evidence="2" id="KW-1185">Reference proteome</keyword>
<gene>
    <name evidence="1" type="ORF">BT62DRAFT_999521</name>
</gene>
<name>A0A9P8AXW3_9AGAR</name>
<dbReference type="EMBL" id="MU250524">
    <property type="protein sequence ID" value="KAG7451820.1"/>
    <property type="molecule type" value="Genomic_DNA"/>
</dbReference>
<dbReference type="Proteomes" id="UP000812287">
    <property type="component" value="Unassembled WGS sequence"/>
</dbReference>
<dbReference type="GeneID" id="66113119"/>
<evidence type="ECO:0000313" key="2">
    <source>
        <dbReference type="Proteomes" id="UP000812287"/>
    </source>
</evidence>
<dbReference type="AlphaFoldDB" id="A0A9P8AXW3"/>
<comment type="caution">
    <text evidence="1">The sequence shown here is derived from an EMBL/GenBank/DDBJ whole genome shotgun (WGS) entry which is preliminary data.</text>
</comment>
<reference evidence="1" key="1">
    <citation type="submission" date="2020-11" db="EMBL/GenBank/DDBJ databases">
        <title>Adaptations for nitrogen fixation in a non-lichenized fungal sporocarp promotes dispersal by wood-feeding termites.</title>
        <authorList>
            <consortium name="DOE Joint Genome Institute"/>
            <person name="Koch R.A."/>
            <person name="Yoon G."/>
            <person name="Arayal U."/>
            <person name="Lail K."/>
            <person name="Amirebrahimi M."/>
            <person name="Labutti K."/>
            <person name="Lipzen A."/>
            <person name="Riley R."/>
            <person name="Barry K."/>
            <person name="Henrissat B."/>
            <person name="Grigoriev I.V."/>
            <person name="Herr J.R."/>
            <person name="Aime M.C."/>
        </authorList>
    </citation>
    <scope>NUCLEOTIDE SEQUENCE</scope>
    <source>
        <strain evidence="1">MCA 3950</strain>
    </source>
</reference>
<dbReference type="RefSeq" id="XP_043045320.1">
    <property type="nucleotide sequence ID" value="XM_043190822.1"/>
</dbReference>
<accession>A0A9P8AXW3</accession>